<dbReference type="InterPro" id="IPR036526">
    <property type="entry name" value="C-N_Hydrolase_sf"/>
</dbReference>
<evidence type="ECO:0000313" key="5">
    <source>
        <dbReference type="Proteomes" id="UP000245469"/>
    </source>
</evidence>
<gene>
    <name evidence="4" type="ORF">BXY45_11577</name>
</gene>
<dbReference type="GO" id="GO:0016811">
    <property type="term" value="F:hydrolase activity, acting on carbon-nitrogen (but not peptide) bonds, in linear amides"/>
    <property type="evidence" value="ECO:0007669"/>
    <property type="project" value="TreeGrafter"/>
</dbReference>
<feature type="compositionally biased region" description="Polar residues" evidence="2">
    <location>
        <begin position="292"/>
        <end position="306"/>
    </location>
</feature>
<evidence type="ECO:0000259" key="3">
    <source>
        <dbReference type="PROSITE" id="PS50263"/>
    </source>
</evidence>
<dbReference type="CDD" id="cd07197">
    <property type="entry name" value="nitrilase"/>
    <property type="match status" value="1"/>
</dbReference>
<dbReference type="Pfam" id="PF00795">
    <property type="entry name" value="CN_hydrolase"/>
    <property type="match status" value="1"/>
</dbReference>
<feature type="domain" description="CN hydrolase" evidence="3">
    <location>
        <begin position="5"/>
        <end position="241"/>
    </location>
</feature>
<dbReference type="OrthoDB" id="9811121at2"/>
<dbReference type="Gene3D" id="3.60.110.10">
    <property type="entry name" value="Carbon-nitrogen hydrolase"/>
    <property type="match status" value="1"/>
</dbReference>
<proteinExistence type="predicted"/>
<dbReference type="PROSITE" id="PS50263">
    <property type="entry name" value="CN_HYDROLASE"/>
    <property type="match status" value="1"/>
</dbReference>
<dbReference type="EMBL" id="QGDQ01000015">
    <property type="protein sequence ID" value="PWJ53059.1"/>
    <property type="molecule type" value="Genomic_DNA"/>
</dbReference>
<dbReference type="SUPFAM" id="SSF56317">
    <property type="entry name" value="Carbon-nitrogen hydrolase"/>
    <property type="match status" value="1"/>
</dbReference>
<sequence length="306" mass="32746">MSRSLRVAVAQSPPHPLGADLGEFAAQVREHALGGARLVVYPELHLFGADAYPEPDRNAALDAAAVPLDGQLVRDLAVIARDAGVWLVPGSICERGPGGELFNTALVLSPRGEVSATYRKVFPWRPSEPYAPGDRFVVADVDGVRIGLDICYDAWFPEVTRHLAWMGAEVVLNVVKTTTADRPHELVLARANAIVNQVFMVSVNCAGPVGRGRSIVVDPEGEVLAEAPGDEATTLDVELDLDHVDRVRTHGTAGVNRMWAQFRADDAPLALPLYGGRIDPATWEPRAAVPASTASTHPAAELSTNH</sequence>
<keyword evidence="1 4" id="KW-0378">Hydrolase</keyword>
<dbReference type="PANTHER" id="PTHR43674">
    <property type="entry name" value="NITRILASE C965.09-RELATED"/>
    <property type="match status" value="1"/>
</dbReference>
<keyword evidence="5" id="KW-1185">Reference proteome</keyword>
<dbReference type="InterPro" id="IPR003010">
    <property type="entry name" value="C-N_Hydrolase"/>
</dbReference>
<name>A0A316A6B9_9ACTN</name>
<evidence type="ECO:0000256" key="1">
    <source>
        <dbReference type="ARBA" id="ARBA00022801"/>
    </source>
</evidence>
<dbReference type="InterPro" id="IPR050345">
    <property type="entry name" value="Aliph_Amidase/BUP"/>
</dbReference>
<protein>
    <submittedName>
        <fullName evidence="4">Putative amidohydrolase</fullName>
    </submittedName>
</protein>
<feature type="region of interest" description="Disordered" evidence="2">
    <location>
        <begin position="287"/>
        <end position="306"/>
    </location>
</feature>
<organism evidence="4 5">
    <name type="scientific">Quadrisphaera granulorum</name>
    <dbReference type="NCBI Taxonomy" id="317664"/>
    <lineage>
        <taxon>Bacteria</taxon>
        <taxon>Bacillati</taxon>
        <taxon>Actinomycetota</taxon>
        <taxon>Actinomycetes</taxon>
        <taxon>Kineosporiales</taxon>
        <taxon>Kineosporiaceae</taxon>
        <taxon>Quadrisphaera</taxon>
    </lineage>
</organism>
<dbReference type="AlphaFoldDB" id="A0A316A6B9"/>
<accession>A0A316A6B9</accession>
<dbReference type="Proteomes" id="UP000245469">
    <property type="component" value="Unassembled WGS sequence"/>
</dbReference>
<evidence type="ECO:0000313" key="4">
    <source>
        <dbReference type="EMBL" id="PWJ53059.1"/>
    </source>
</evidence>
<comment type="caution">
    <text evidence="4">The sequence shown here is derived from an EMBL/GenBank/DDBJ whole genome shotgun (WGS) entry which is preliminary data.</text>
</comment>
<dbReference type="RefSeq" id="WP_109774904.1">
    <property type="nucleotide sequence ID" value="NZ_QGDQ01000015.1"/>
</dbReference>
<evidence type="ECO:0000256" key="2">
    <source>
        <dbReference type="SAM" id="MobiDB-lite"/>
    </source>
</evidence>
<reference evidence="4 5" key="1">
    <citation type="submission" date="2018-03" db="EMBL/GenBank/DDBJ databases">
        <title>Genomic Encyclopedia of Archaeal and Bacterial Type Strains, Phase II (KMG-II): from individual species to whole genera.</title>
        <authorList>
            <person name="Goeker M."/>
        </authorList>
    </citation>
    <scope>NUCLEOTIDE SEQUENCE [LARGE SCALE GENOMIC DNA]</scope>
    <source>
        <strain evidence="4 5">DSM 44889</strain>
    </source>
</reference>
<dbReference type="PANTHER" id="PTHR43674:SF2">
    <property type="entry name" value="BETA-UREIDOPROPIONASE"/>
    <property type="match status" value="1"/>
</dbReference>